<proteinExistence type="inferred from homology"/>
<dbReference type="InterPro" id="IPR022684">
    <property type="entry name" value="Calpain_cysteine_protease"/>
</dbReference>
<dbReference type="PANTHER" id="PTHR10183">
    <property type="entry name" value="CALPAIN"/>
    <property type="match status" value="1"/>
</dbReference>
<dbReference type="InterPro" id="IPR001300">
    <property type="entry name" value="Peptidase_C2_calpain_cat"/>
</dbReference>
<sequence length="575" mass="67758">MEGTQLNLNNRIIRIDDCMDKKIVLFKNQNFDTIKGACALNNNLFEDSTFPPDDASLYFHKNILCDKKVVWKRPTELCENPSFFGGELKVWNFSSGLLKNAALIFGCSSLSLNEKLFNFIVPENQDFTLSNYGGIFHFRFWYHGKWVDVCVDDRIPVDSENNFVFSHNTANTNEFWLPLCEKAYAKLCGCYEFLNDVTVREILVDLTGGFVEKFDIKNLKNEKRKKEMWQFLNESQVNRSLIHGYIEPNPKIRGTRLANGLAIDRYYVVSKLISVFDDEKNFNLIQIKNPWDQKIDWRLPWSDKVNNLVKKSDQIKTLLGQENSHGHFWITFDDFYHYFETILVCEFTNDAFFLDQNDQRWTVFSYHGEWKFNKTNIGFKQSDQEYWKNPQLFFKIDNASDEKMNVIVSLHQKYIREQLLENDCYNSEAFVQFRIYRTLDESAALEANRNCSRLYANHLDKVVSSGCYVNSGEVIRRFRLAPGNYVIIPSCYDTRKAQFLLRVGTETPVDHENSTILEEFKSTLDKEDIYFPVQNTQMSNEEKDYVITECKFYFDYSAHKDTDRMNTKKINKYFD</sequence>
<dbReference type="SMART" id="SM00230">
    <property type="entry name" value="CysPc"/>
    <property type="match status" value="1"/>
</dbReference>
<dbReference type="Proteomes" id="UP000276133">
    <property type="component" value="Unassembled WGS sequence"/>
</dbReference>
<dbReference type="InterPro" id="IPR022682">
    <property type="entry name" value="Calpain_domain_III"/>
</dbReference>
<organism evidence="8 9">
    <name type="scientific">Brachionus plicatilis</name>
    <name type="common">Marine rotifer</name>
    <name type="synonym">Brachionus muelleri</name>
    <dbReference type="NCBI Taxonomy" id="10195"/>
    <lineage>
        <taxon>Eukaryota</taxon>
        <taxon>Metazoa</taxon>
        <taxon>Spiralia</taxon>
        <taxon>Gnathifera</taxon>
        <taxon>Rotifera</taxon>
        <taxon>Eurotatoria</taxon>
        <taxon>Monogononta</taxon>
        <taxon>Pseudotrocha</taxon>
        <taxon>Ploima</taxon>
        <taxon>Brachionidae</taxon>
        <taxon>Brachionus</taxon>
    </lineage>
</organism>
<dbReference type="GO" id="GO:0004198">
    <property type="term" value="F:calcium-dependent cysteine-type endopeptidase activity"/>
    <property type="evidence" value="ECO:0007669"/>
    <property type="project" value="InterPro"/>
</dbReference>
<comment type="caution">
    <text evidence="8">The sequence shown here is derived from an EMBL/GenBank/DDBJ whole genome shotgun (WGS) entry which is preliminary data.</text>
</comment>
<evidence type="ECO:0000313" key="8">
    <source>
        <dbReference type="EMBL" id="RMZ97040.1"/>
    </source>
</evidence>
<dbReference type="InterPro" id="IPR036213">
    <property type="entry name" value="Calpain_III_sf"/>
</dbReference>
<evidence type="ECO:0000256" key="2">
    <source>
        <dbReference type="ARBA" id="ARBA00022670"/>
    </source>
</evidence>
<gene>
    <name evidence="8" type="ORF">BpHYR1_044283</name>
</gene>
<keyword evidence="4" id="KW-0788">Thiol protease</keyword>
<dbReference type="PRINTS" id="PR00704">
    <property type="entry name" value="CALPAIN"/>
</dbReference>
<dbReference type="AlphaFoldDB" id="A0A3M7PE56"/>
<keyword evidence="3" id="KW-0378">Hydrolase</keyword>
<evidence type="ECO:0000256" key="3">
    <source>
        <dbReference type="ARBA" id="ARBA00022801"/>
    </source>
</evidence>
<reference evidence="8 9" key="1">
    <citation type="journal article" date="2018" name="Sci. Rep.">
        <title>Genomic signatures of local adaptation to the degree of environmental predictability in rotifers.</title>
        <authorList>
            <person name="Franch-Gras L."/>
            <person name="Hahn C."/>
            <person name="Garcia-Roger E.M."/>
            <person name="Carmona M.J."/>
            <person name="Serra M."/>
            <person name="Gomez A."/>
        </authorList>
    </citation>
    <scope>NUCLEOTIDE SEQUENCE [LARGE SCALE GENOMIC DNA]</scope>
    <source>
        <strain evidence="8">HYR1</strain>
    </source>
</reference>
<dbReference type="PANTHER" id="PTHR10183:SF379">
    <property type="entry name" value="CALPAIN-5"/>
    <property type="match status" value="1"/>
</dbReference>
<dbReference type="Gene3D" id="2.60.120.380">
    <property type="match status" value="1"/>
</dbReference>
<evidence type="ECO:0000256" key="5">
    <source>
        <dbReference type="PIRSR" id="PIRSR622684-1"/>
    </source>
</evidence>
<keyword evidence="2" id="KW-0645">Protease</keyword>
<evidence type="ECO:0000256" key="1">
    <source>
        <dbReference type="ARBA" id="ARBA00007623"/>
    </source>
</evidence>
<dbReference type="GO" id="GO:0005737">
    <property type="term" value="C:cytoplasm"/>
    <property type="evidence" value="ECO:0007669"/>
    <property type="project" value="TreeGrafter"/>
</dbReference>
<dbReference type="SUPFAM" id="SSF54001">
    <property type="entry name" value="Cysteine proteinases"/>
    <property type="match status" value="1"/>
</dbReference>
<dbReference type="Pfam" id="PF00648">
    <property type="entry name" value="Peptidase_C2"/>
    <property type="match status" value="1"/>
</dbReference>
<dbReference type="Pfam" id="PF01067">
    <property type="entry name" value="Calpain_III"/>
    <property type="match status" value="1"/>
</dbReference>
<dbReference type="Gene3D" id="3.90.70.10">
    <property type="entry name" value="Cysteine proteinases"/>
    <property type="match status" value="1"/>
</dbReference>
<dbReference type="InterPro" id="IPR038765">
    <property type="entry name" value="Papain-like_cys_pep_sf"/>
</dbReference>
<evidence type="ECO:0000259" key="7">
    <source>
        <dbReference type="PROSITE" id="PS50203"/>
    </source>
</evidence>
<evidence type="ECO:0000313" key="9">
    <source>
        <dbReference type="Proteomes" id="UP000276133"/>
    </source>
</evidence>
<name>A0A3M7PE56_BRAPC</name>
<feature type="active site" evidence="5">
    <location>
        <position position="289"/>
    </location>
</feature>
<dbReference type="PROSITE" id="PS50203">
    <property type="entry name" value="CALPAIN_CAT"/>
    <property type="match status" value="1"/>
</dbReference>
<dbReference type="GO" id="GO:0006508">
    <property type="term" value="P:proteolysis"/>
    <property type="evidence" value="ECO:0007669"/>
    <property type="project" value="UniProtKB-KW"/>
</dbReference>
<dbReference type="EMBL" id="REGN01011671">
    <property type="protein sequence ID" value="RMZ97040.1"/>
    <property type="molecule type" value="Genomic_DNA"/>
</dbReference>
<dbReference type="OrthoDB" id="424753at2759"/>
<dbReference type="STRING" id="10195.A0A3M7PE56"/>
<comment type="similarity">
    <text evidence="1">Belongs to the peptidase C2 family.</text>
</comment>
<evidence type="ECO:0000256" key="6">
    <source>
        <dbReference type="PROSITE-ProRule" id="PRU00239"/>
    </source>
</evidence>
<accession>A0A3M7PE56</accession>
<dbReference type="InterPro" id="IPR022683">
    <property type="entry name" value="Calpain_III"/>
</dbReference>
<keyword evidence="9" id="KW-1185">Reference proteome</keyword>
<evidence type="ECO:0000256" key="4">
    <source>
        <dbReference type="ARBA" id="ARBA00022807"/>
    </source>
</evidence>
<feature type="domain" description="Calpain catalytic" evidence="7">
    <location>
        <begin position="44"/>
        <end position="348"/>
    </location>
</feature>
<comment type="caution">
    <text evidence="6">Lacks conserved residue(s) required for the propagation of feature annotation.</text>
</comment>
<dbReference type="CDD" id="cd00044">
    <property type="entry name" value="CysPc"/>
    <property type="match status" value="1"/>
</dbReference>
<dbReference type="SMART" id="SM00720">
    <property type="entry name" value="calpain_III"/>
    <property type="match status" value="1"/>
</dbReference>
<dbReference type="SUPFAM" id="SSF49758">
    <property type="entry name" value="Calpain large subunit, middle domain (domain III)"/>
    <property type="match status" value="1"/>
</dbReference>
<protein>
    <submittedName>
        <fullName evidence="8">Calpain-A-like isoform X3</fullName>
    </submittedName>
</protein>